<dbReference type="InterPro" id="IPR015947">
    <property type="entry name" value="PUA-like_sf"/>
</dbReference>
<accession>A0ABU0EGD2</accession>
<dbReference type="Gene3D" id="3.30.2350.10">
    <property type="entry name" value="Pseudouridine synthase"/>
    <property type="match status" value="1"/>
</dbReference>
<proteinExistence type="inferred from homology"/>
<dbReference type="HAMAP" id="MF_01080">
    <property type="entry name" value="TruB_bact"/>
    <property type="match status" value="1"/>
</dbReference>
<dbReference type="InterPro" id="IPR014780">
    <property type="entry name" value="tRNA_psdUridine_synth_TruB"/>
</dbReference>
<comment type="catalytic activity">
    <reaction evidence="1 5">
        <text>uridine(55) in tRNA = pseudouridine(55) in tRNA</text>
        <dbReference type="Rhea" id="RHEA:42532"/>
        <dbReference type="Rhea" id="RHEA-COMP:10101"/>
        <dbReference type="Rhea" id="RHEA-COMP:10102"/>
        <dbReference type="ChEBI" id="CHEBI:65314"/>
        <dbReference type="ChEBI" id="CHEBI:65315"/>
        <dbReference type="EC" id="5.4.99.25"/>
    </reaction>
</comment>
<comment type="caution">
    <text evidence="7">The sequence shown here is derived from an EMBL/GenBank/DDBJ whole genome shotgun (WGS) entry which is preliminary data.</text>
</comment>
<evidence type="ECO:0000256" key="5">
    <source>
        <dbReference type="HAMAP-Rule" id="MF_01080"/>
    </source>
</evidence>
<protein>
    <recommendedName>
        <fullName evidence="5">tRNA pseudouridine synthase B</fullName>
        <ecNumber evidence="5">5.4.99.25</ecNumber>
    </recommendedName>
    <alternativeName>
        <fullName evidence="5">tRNA pseudouridine(55) synthase</fullName>
        <shortName evidence="5">Psi55 synthase</shortName>
    </alternativeName>
    <alternativeName>
        <fullName evidence="5">tRNA pseudouridylate synthase</fullName>
    </alternativeName>
    <alternativeName>
        <fullName evidence="5">tRNA-uridine isomerase</fullName>
    </alternativeName>
</protein>
<evidence type="ECO:0000256" key="2">
    <source>
        <dbReference type="ARBA" id="ARBA00005642"/>
    </source>
</evidence>
<dbReference type="Gene3D" id="2.30.130.10">
    <property type="entry name" value="PUA domain"/>
    <property type="match status" value="1"/>
</dbReference>
<dbReference type="EC" id="5.4.99.25" evidence="5"/>
<dbReference type="InterPro" id="IPR036974">
    <property type="entry name" value="PUA_sf"/>
</dbReference>
<organism evidence="7 8">
    <name type="scientific">Cellulomonas humilata</name>
    <dbReference type="NCBI Taxonomy" id="144055"/>
    <lineage>
        <taxon>Bacteria</taxon>
        <taxon>Bacillati</taxon>
        <taxon>Actinomycetota</taxon>
        <taxon>Actinomycetes</taxon>
        <taxon>Micrococcales</taxon>
        <taxon>Cellulomonadaceae</taxon>
        <taxon>Cellulomonas</taxon>
    </lineage>
</organism>
<comment type="similarity">
    <text evidence="2 5">Belongs to the pseudouridine synthase TruB family. Type 1 subfamily.</text>
</comment>
<feature type="domain" description="Dyskerin-like" evidence="6">
    <location>
        <begin position="1"/>
        <end position="33"/>
    </location>
</feature>
<dbReference type="InterPro" id="IPR032819">
    <property type="entry name" value="TruB_C"/>
</dbReference>
<feature type="active site" description="Nucleophile" evidence="5">
    <location>
        <position position="52"/>
    </location>
</feature>
<dbReference type="PANTHER" id="PTHR13767:SF2">
    <property type="entry name" value="PSEUDOURIDYLATE SYNTHASE TRUB1"/>
    <property type="match status" value="1"/>
</dbReference>
<keyword evidence="8" id="KW-1185">Reference proteome</keyword>
<comment type="function">
    <text evidence="5">Responsible for synthesis of pseudouridine from uracil-55 in the psi GC loop of transfer RNAs.</text>
</comment>
<dbReference type="SUPFAM" id="SSF88697">
    <property type="entry name" value="PUA domain-like"/>
    <property type="match status" value="1"/>
</dbReference>
<dbReference type="InterPro" id="IPR012960">
    <property type="entry name" value="Dyskerin-like"/>
</dbReference>
<dbReference type="PANTHER" id="PTHR13767">
    <property type="entry name" value="TRNA-PSEUDOURIDINE SYNTHASE"/>
    <property type="match status" value="1"/>
</dbReference>
<dbReference type="Pfam" id="PF01509">
    <property type="entry name" value="TruB_N"/>
    <property type="match status" value="1"/>
</dbReference>
<evidence type="ECO:0000259" key="6">
    <source>
        <dbReference type="SMART" id="SM01136"/>
    </source>
</evidence>
<reference evidence="7 8" key="1">
    <citation type="submission" date="2023-07" db="EMBL/GenBank/DDBJ databases">
        <title>Sorghum-associated microbial communities from plants grown in Nebraska, USA.</title>
        <authorList>
            <person name="Schachtman D."/>
        </authorList>
    </citation>
    <scope>NUCLEOTIDE SEQUENCE [LARGE SCALE GENOMIC DNA]</scope>
    <source>
        <strain evidence="7 8">BE332</strain>
    </source>
</reference>
<dbReference type="CDD" id="cd02573">
    <property type="entry name" value="PseudoU_synth_EcTruB"/>
    <property type="match status" value="1"/>
</dbReference>
<dbReference type="NCBIfam" id="TIGR00431">
    <property type="entry name" value="TruB"/>
    <property type="match status" value="1"/>
</dbReference>
<dbReference type="SMART" id="SM01136">
    <property type="entry name" value="DKCLD"/>
    <property type="match status" value="1"/>
</dbReference>
<dbReference type="Pfam" id="PF16198">
    <property type="entry name" value="TruB_C_2"/>
    <property type="match status" value="1"/>
</dbReference>
<keyword evidence="4 5" id="KW-0413">Isomerase</keyword>
<dbReference type="Pfam" id="PF09142">
    <property type="entry name" value="TruB_C"/>
    <property type="match status" value="1"/>
</dbReference>
<dbReference type="InterPro" id="IPR002501">
    <property type="entry name" value="PsdUridine_synth_N"/>
</dbReference>
<dbReference type="SUPFAM" id="SSF55120">
    <property type="entry name" value="Pseudouridine synthase"/>
    <property type="match status" value="1"/>
</dbReference>
<dbReference type="GO" id="GO:0160148">
    <property type="term" value="F:tRNA pseudouridine(55) synthase activity"/>
    <property type="evidence" value="ECO:0007669"/>
    <property type="project" value="UniProtKB-EC"/>
</dbReference>
<dbReference type="InterPro" id="IPR020103">
    <property type="entry name" value="PsdUridine_synth_cat_dom_sf"/>
</dbReference>
<keyword evidence="3 5" id="KW-0819">tRNA processing</keyword>
<gene>
    <name evidence="5" type="primary">truB</name>
    <name evidence="7" type="ORF">J2X26_002660</name>
</gene>
<dbReference type="RefSeq" id="WP_307492934.1">
    <property type="nucleotide sequence ID" value="NZ_JAUSVB010000003.1"/>
</dbReference>
<evidence type="ECO:0000256" key="3">
    <source>
        <dbReference type="ARBA" id="ARBA00022694"/>
    </source>
</evidence>
<evidence type="ECO:0000313" key="7">
    <source>
        <dbReference type="EMBL" id="MDQ0374339.1"/>
    </source>
</evidence>
<evidence type="ECO:0000256" key="4">
    <source>
        <dbReference type="ARBA" id="ARBA00023235"/>
    </source>
</evidence>
<name>A0ABU0EGD2_9CELL</name>
<evidence type="ECO:0000256" key="1">
    <source>
        <dbReference type="ARBA" id="ARBA00000385"/>
    </source>
</evidence>
<dbReference type="InterPro" id="IPR015225">
    <property type="entry name" value="tRNA_psdUridine_synth_fam2_C"/>
</dbReference>
<evidence type="ECO:0000313" key="8">
    <source>
        <dbReference type="Proteomes" id="UP001239626"/>
    </source>
</evidence>
<sequence length="314" mass="32274">MTRSAEQGPRRPTAADGVVVVDKPAGWTSHDVVARMRRLASTRKVGHAGTLDPMATGVLVVGIGRATRLLTYIVGADKEYTATVRLGVATTTDDAEGEALAVVDASGVTRADVVAGAAVLTGAIQQVPSAVSAIKVDGQRAYARVRAGEDVELAARPVTVSRFDVHDVRPARTDDGSPVLDVDVTVVVSSGTYVRALARDLGAGLGVGGHLTALRRTRVGGYGLDVARSLDDLGALPMDEPIDVVSLADSARATFPVRDLTAAEARALSYGQSIAVVEDAPGTTVAGIDPAGELVALLEERGGTIRPALVFAPA</sequence>
<dbReference type="EMBL" id="JAUSVB010000003">
    <property type="protein sequence ID" value="MDQ0374339.1"/>
    <property type="molecule type" value="Genomic_DNA"/>
</dbReference>
<dbReference type="Proteomes" id="UP001239626">
    <property type="component" value="Unassembled WGS sequence"/>
</dbReference>